<sequence>MVQQADPSGQHMEAVSPMAVPQSPPQRSVSAFSETMDNSAPIPVEYIQPGPGQHQDKKYQPDAYAYYSAPEAVEQYPPHNQYGVPPQGPGSPPPHGRPPAQEKKIMGMRKKSFWIVLIVLVLCFVLGVGLGAGLGIGLNKDDKAEEIIADPFCKEKPDLCIGGALDSKYYSTKGAFNGSGIALAGASWRKGAFSLFEIYYQHWNGEIRYMQYTKEKKWRGGTSSEIVAKDAKNGTAISAVAFTLNETEYVHIYYISKDQQVRQRILANTTGFWENGPINDMNLKVFDSPSVGLQACYKGSFYGDSDYKKFPTADGGENTFPFEGSTGINLWYPSDESTFQQYTWYSNNEDAWVKLAPWTNKNVHAGVGCYSWGAGTNTYTMMVNEKNTTEIWWKDGNSTGKSTEAHPLNVWSKAGLEIPDVDATTSLGYTNYLYMQMADQTIKGFNVQFDAQNTWLNEDQFTIAPLGTPEKALSGTHLTATAISVPNDKNSSIIDWSSLYVFVQTVGDDITAYARPLKGGEWAKGIVELSED</sequence>
<name>A0AAN6M2G4_9PLEO</name>
<comment type="caution">
    <text evidence="4">The sequence shown here is derived from an EMBL/GenBank/DDBJ whole genome shotgun (WGS) entry which is preliminary data.</text>
</comment>
<dbReference type="SUPFAM" id="SSF89372">
    <property type="entry name" value="Fucose-specific lectin"/>
    <property type="match status" value="1"/>
</dbReference>
<feature type="compositionally biased region" description="Pro residues" evidence="2">
    <location>
        <begin position="86"/>
        <end position="97"/>
    </location>
</feature>
<evidence type="ECO:0000256" key="1">
    <source>
        <dbReference type="ARBA" id="ARBA00009042"/>
    </source>
</evidence>
<feature type="region of interest" description="Disordered" evidence="2">
    <location>
        <begin position="77"/>
        <end position="102"/>
    </location>
</feature>
<accession>A0AAN6M2G4</accession>
<reference evidence="4 5" key="1">
    <citation type="submission" date="2021-02" db="EMBL/GenBank/DDBJ databases">
        <title>Genome assembly of Pseudopithomyces chartarum.</title>
        <authorList>
            <person name="Jauregui R."/>
            <person name="Singh J."/>
            <person name="Voisey C."/>
        </authorList>
    </citation>
    <scope>NUCLEOTIDE SEQUENCE [LARGE SCALE GENOMIC DNA]</scope>
    <source>
        <strain evidence="4 5">AGR01</strain>
    </source>
</reference>
<feature type="region of interest" description="Disordered" evidence="2">
    <location>
        <begin position="1"/>
        <end position="35"/>
    </location>
</feature>
<dbReference type="AlphaFoldDB" id="A0AAN6M2G4"/>
<comment type="similarity">
    <text evidence="1">Belongs to the fungal fucose-specific lectin family.</text>
</comment>
<feature type="transmembrane region" description="Helical" evidence="3">
    <location>
        <begin position="113"/>
        <end position="138"/>
    </location>
</feature>
<evidence type="ECO:0000313" key="5">
    <source>
        <dbReference type="Proteomes" id="UP001280581"/>
    </source>
</evidence>
<dbReference type="InterPro" id="IPR012475">
    <property type="entry name" value="Fungal_lectin"/>
</dbReference>
<keyword evidence="3" id="KW-1133">Transmembrane helix</keyword>
<evidence type="ECO:0000256" key="3">
    <source>
        <dbReference type="SAM" id="Phobius"/>
    </source>
</evidence>
<evidence type="ECO:0000313" key="4">
    <source>
        <dbReference type="EMBL" id="KAK3214513.1"/>
    </source>
</evidence>
<keyword evidence="5" id="KW-1185">Reference proteome</keyword>
<proteinExistence type="inferred from homology"/>
<keyword evidence="3" id="KW-0812">Transmembrane</keyword>
<gene>
    <name evidence="4" type="ORF">GRF29_19g420623</name>
</gene>
<dbReference type="EMBL" id="WVTA01000003">
    <property type="protein sequence ID" value="KAK3214513.1"/>
    <property type="molecule type" value="Genomic_DNA"/>
</dbReference>
<protein>
    <recommendedName>
        <fullName evidence="6">Fucose-specific lectin</fullName>
    </recommendedName>
</protein>
<feature type="compositionally biased region" description="Polar residues" evidence="2">
    <location>
        <begin position="25"/>
        <end position="35"/>
    </location>
</feature>
<evidence type="ECO:0000256" key="2">
    <source>
        <dbReference type="SAM" id="MobiDB-lite"/>
    </source>
</evidence>
<keyword evidence="3" id="KW-0472">Membrane</keyword>
<dbReference type="Gene3D" id="2.120.10.70">
    <property type="entry name" value="Fucose-specific lectin"/>
    <property type="match status" value="1"/>
</dbReference>
<evidence type="ECO:0008006" key="6">
    <source>
        <dbReference type="Google" id="ProtNLM"/>
    </source>
</evidence>
<dbReference type="Proteomes" id="UP001280581">
    <property type="component" value="Unassembled WGS sequence"/>
</dbReference>
<dbReference type="Pfam" id="PF07938">
    <property type="entry name" value="Fungal_lectin"/>
    <property type="match status" value="1"/>
</dbReference>
<organism evidence="4 5">
    <name type="scientific">Pseudopithomyces chartarum</name>
    <dbReference type="NCBI Taxonomy" id="1892770"/>
    <lineage>
        <taxon>Eukaryota</taxon>
        <taxon>Fungi</taxon>
        <taxon>Dikarya</taxon>
        <taxon>Ascomycota</taxon>
        <taxon>Pezizomycotina</taxon>
        <taxon>Dothideomycetes</taxon>
        <taxon>Pleosporomycetidae</taxon>
        <taxon>Pleosporales</taxon>
        <taxon>Massarineae</taxon>
        <taxon>Didymosphaeriaceae</taxon>
        <taxon>Pseudopithomyces</taxon>
    </lineage>
</organism>